<feature type="region of interest" description="Disordered" evidence="10">
    <location>
        <begin position="183"/>
        <end position="218"/>
    </location>
</feature>
<dbReference type="InterPro" id="IPR000313">
    <property type="entry name" value="PWWP_dom"/>
</dbReference>
<dbReference type="GO" id="GO:0008270">
    <property type="term" value="F:zinc ion binding"/>
    <property type="evidence" value="ECO:0007669"/>
    <property type="project" value="UniProtKB-KW"/>
</dbReference>
<feature type="region of interest" description="Disordered" evidence="10">
    <location>
        <begin position="326"/>
        <end position="355"/>
    </location>
</feature>
<accession>A0A2K1J994</accession>
<reference evidence="16 18" key="1">
    <citation type="journal article" date="2008" name="Science">
        <title>The Physcomitrella genome reveals evolutionary insights into the conquest of land by plants.</title>
        <authorList>
            <person name="Rensing S."/>
            <person name="Lang D."/>
            <person name="Zimmer A."/>
            <person name="Terry A."/>
            <person name="Salamov A."/>
            <person name="Shapiro H."/>
            <person name="Nishiyama T."/>
            <person name="Perroud P.-F."/>
            <person name="Lindquist E."/>
            <person name="Kamisugi Y."/>
            <person name="Tanahashi T."/>
            <person name="Sakakibara K."/>
            <person name="Fujita T."/>
            <person name="Oishi K."/>
            <person name="Shin-I T."/>
            <person name="Kuroki Y."/>
            <person name="Toyoda A."/>
            <person name="Suzuki Y."/>
            <person name="Hashimoto A."/>
            <person name="Yamaguchi K."/>
            <person name="Sugano A."/>
            <person name="Kohara Y."/>
            <person name="Fujiyama A."/>
            <person name="Anterola A."/>
            <person name="Aoki S."/>
            <person name="Ashton N."/>
            <person name="Barbazuk W.B."/>
            <person name="Barker E."/>
            <person name="Bennetzen J."/>
            <person name="Bezanilla M."/>
            <person name="Blankenship R."/>
            <person name="Cho S.H."/>
            <person name="Dutcher S."/>
            <person name="Estelle M."/>
            <person name="Fawcett J.A."/>
            <person name="Gundlach H."/>
            <person name="Hanada K."/>
            <person name="Heyl A."/>
            <person name="Hicks K.A."/>
            <person name="Hugh J."/>
            <person name="Lohr M."/>
            <person name="Mayer K."/>
            <person name="Melkozernov A."/>
            <person name="Murata T."/>
            <person name="Nelson D."/>
            <person name="Pils B."/>
            <person name="Prigge M."/>
            <person name="Reiss B."/>
            <person name="Renner T."/>
            <person name="Rombauts S."/>
            <person name="Rushton P."/>
            <person name="Sanderfoot A."/>
            <person name="Schween G."/>
            <person name="Shiu S.-H."/>
            <person name="Stueber K."/>
            <person name="Theodoulou F.L."/>
            <person name="Tu H."/>
            <person name="Van de Peer Y."/>
            <person name="Verrier P.J."/>
            <person name="Waters E."/>
            <person name="Wood A."/>
            <person name="Yang L."/>
            <person name="Cove D."/>
            <person name="Cuming A."/>
            <person name="Hasebe M."/>
            <person name="Lucas S."/>
            <person name="Mishler D.B."/>
            <person name="Reski R."/>
            <person name="Grigoriev I."/>
            <person name="Quatrano R.S."/>
            <person name="Boore J.L."/>
        </authorList>
    </citation>
    <scope>NUCLEOTIDE SEQUENCE [LARGE SCALE GENOMIC DNA]</scope>
    <source>
        <strain evidence="17 18">cv. Gransden 2004</strain>
    </source>
</reference>
<dbReference type="EnsemblPlants" id="Pp3c16_18950V3.5">
    <property type="protein sequence ID" value="PAC:32986763.CDS.1"/>
    <property type="gene ID" value="Pp3c16_18950"/>
</dbReference>
<feature type="compositionally biased region" description="Basic and acidic residues" evidence="10">
    <location>
        <begin position="194"/>
        <end position="212"/>
    </location>
</feature>
<dbReference type="EnsemblPlants" id="Pp3c16_18950V3.2">
    <property type="protein sequence ID" value="PAC:32986762.CDS.1"/>
    <property type="gene ID" value="Pp3c16_18950"/>
</dbReference>
<dbReference type="InterPro" id="IPR001214">
    <property type="entry name" value="SET_dom"/>
</dbReference>
<proteinExistence type="predicted"/>
<dbReference type="PROSITE" id="PS51805">
    <property type="entry name" value="EPHD"/>
    <property type="match status" value="1"/>
</dbReference>
<dbReference type="InterPro" id="IPR046341">
    <property type="entry name" value="SET_dom_sf"/>
</dbReference>
<keyword evidence="18" id="KW-1185">Reference proteome</keyword>
<evidence type="ECO:0000259" key="12">
    <source>
        <dbReference type="PROSITE" id="PS50280"/>
    </source>
</evidence>
<evidence type="ECO:0000256" key="1">
    <source>
        <dbReference type="ARBA" id="ARBA00022603"/>
    </source>
</evidence>
<evidence type="ECO:0000259" key="11">
    <source>
        <dbReference type="PROSITE" id="PS50016"/>
    </source>
</evidence>
<feature type="domain" description="PHD-type" evidence="11">
    <location>
        <begin position="644"/>
        <end position="695"/>
    </location>
</feature>
<evidence type="ECO:0000313" key="17">
    <source>
        <dbReference type="EnsemblPlants" id="PAC:32986761.CDS.1"/>
    </source>
</evidence>
<feature type="domain" description="SET" evidence="12">
    <location>
        <begin position="954"/>
        <end position="1072"/>
    </location>
</feature>
<keyword evidence="2" id="KW-0808">Transferase</keyword>
<dbReference type="Gramene" id="Pp3c16_18950V3.1">
    <property type="protein sequence ID" value="PAC:32986761.CDS.1"/>
    <property type="gene ID" value="Pp3c16_18950"/>
</dbReference>
<evidence type="ECO:0000259" key="15">
    <source>
        <dbReference type="PROSITE" id="PS51805"/>
    </source>
</evidence>
<dbReference type="Pfam" id="PF13832">
    <property type="entry name" value="zf-HC5HC2H_2"/>
    <property type="match status" value="1"/>
</dbReference>
<dbReference type="Proteomes" id="UP000006727">
    <property type="component" value="Chromosome 16"/>
</dbReference>
<feature type="domain" description="Post-SET" evidence="14">
    <location>
        <begin position="1078"/>
        <end position="1094"/>
    </location>
</feature>
<evidence type="ECO:0000256" key="2">
    <source>
        <dbReference type="ARBA" id="ARBA00022679"/>
    </source>
</evidence>
<dbReference type="SMART" id="SM00293">
    <property type="entry name" value="PWWP"/>
    <property type="match status" value="1"/>
</dbReference>
<keyword evidence="8" id="KW-0539">Nucleus</keyword>
<dbReference type="Gramene" id="Pp3c16_18950V3.2">
    <property type="protein sequence ID" value="PAC:32986762.CDS.1"/>
    <property type="gene ID" value="Pp3c16_18950"/>
</dbReference>
<dbReference type="GO" id="GO:0000785">
    <property type="term" value="C:chromatin"/>
    <property type="evidence" value="ECO:0000318"/>
    <property type="project" value="GO_Central"/>
</dbReference>
<dbReference type="KEGG" id="ppp:112293690"/>
<dbReference type="GO" id="GO:0032259">
    <property type="term" value="P:methylation"/>
    <property type="evidence" value="ECO:0007669"/>
    <property type="project" value="UniProtKB-KW"/>
</dbReference>
<sequence>MGRNESAVHTDEGLDSISMIRMNEIESSVKTSVMSIPDSLPIVYKRKDPLPSPKAARSFSGVSTVLKSAGYAVGQGKTSSSGSLPKQLTLEKFWGGKTSSKVVDSPALKSNEADSSMQCEAVRIANQTPIPSYPIKQFHLKKHPVEALSGDRDSVEIPTLARKEMDMAEVLLKAGPISEEVAVGASATPKKRQRFEVAPKEATKRRGQDKPRPGKRPRIVLGRNRRVKVELLAGSNHGPEMVESPQDSALGVQECQAALSDSHPANADADVGNLEIVCGRHSHAFQRVEVTEDVEVIADAPCPSHIPPIASIPLKKCIHQDTMRGTTPEPGMPMMPATPVNTRPKKSRKRNQKVDAGSIQELAVSGGMDAFTRRLLGAVQSFKILKENQRQWMEVDLSLIHPVALIGRICKVYWPLDDEWYPGVIHDYNPLTKKHRIDYKDNELEMVLVSKERFQLKVSPEELVELEISAGGKLLKRADPVEEVGSTATDEDRIFNLGDIVWAKVKGYPMWPAIVMDEDHASACDMEPGKKGMIPLQFFGSYDHCMFNEKKLVPLEEGLNLKYHTKCKRVAFVQGLEEVEMYLTEFKLPNSMAHLLVCVDDVAGATERHGEESEESWLANAPNEDIETALPAGYKPVDVLWKHLDRCTVCYLDEEYDNNLLLQCDKCHMMVHMDCYGEQELPDGDLWLCNLCELDAPKPRPPCCLCPITGGAMKKTTDGRWAHLMCAMWIPETCFVDVKRMEPIHGIKAVSKERWRLTCVVCKVLYGACIQCPVRSCTTAFHPLCARSAGLCMELQEEKHKKYGKSDMRLLAYCRKHKQPTNSTCEVAQRIPHVMTDCMSYCPPLNSSGCARSEPYNAAARRGRREPDALAAALAKRLFVENLPYSVTGCRQNPPPKVAGYTNGGSLWSLHWEASKGSVGASALSDPTRPKSDEEAEILSMSDKFRRMKGSLSQRLVFGKSAIHGMGVFTKRVHYANDMIIEYAGEVVRPVVADSRERRHYDSLVGAGTYMFRIDDERVVDATTTGSIAHLINHSCEPNCYSRTVTASGEDRIIIFAKRDLEIGEELTYDYRFMSKTEVLTCYCGSAGCRGSVNVQDEDGDPTKLCIPLSDLFKVSSTTRGQSH</sequence>
<protein>
    <recommendedName>
        <fullName evidence="19">Trithorax-like protein, histone-lysine N-methyltransferase</fullName>
    </recommendedName>
</protein>
<dbReference type="Pfam" id="PF00856">
    <property type="entry name" value="SET"/>
    <property type="match status" value="1"/>
</dbReference>
<dbReference type="STRING" id="3218.A0A2K1J994"/>
<dbReference type="PANTHER" id="PTHR13793">
    <property type="entry name" value="PHD FINGER PROTEINS"/>
    <property type="match status" value="1"/>
</dbReference>
<feature type="domain" description="PHD-type" evidence="15">
    <location>
        <begin position="700"/>
        <end position="818"/>
    </location>
</feature>
<dbReference type="Gene3D" id="2.170.270.10">
    <property type="entry name" value="SET domain"/>
    <property type="match status" value="1"/>
</dbReference>
<dbReference type="GO" id="GO:0006357">
    <property type="term" value="P:regulation of transcription by RNA polymerase II"/>
    <property type="evidence" value="ECO:0000318"/>
    <property type="project" value="GO_Central"/>
</dbReference>
<keyword evidence="4" id="KW-0479">Metal-binding</keyword>
<dbReference type="PaxDb" id="3218-PP1S81_182V6.1"/>
<evidence type="ECO:0000256" key="6">
    <source>
        <dbReference type="ARBA" id="ARBA00022833"/>
    </source>
</evidence>
<dbReference type="PANTHER" id="PTHR13793:SF140">
    <property type="entry name" value="HISTONE-LYSINE N-METHYLTRANSFERASE ATX2"/>
    <property type="match status" value="1"/>
</dbReference>
<dbReference type="Gene3D" id="2.30.30.140">
    <property type="match status" value="2"/>
</dbReference>
<dbReference type="InterPro" id="IPR041956">
    <property type="entry name" value="ATX1/2_ePHD"/>
</dbReference>
<dbReference type="SUPFAM" id="SSF57903">
    <property type="entry name" value="FYVE/PHD zinc finger"/>
    <property type="match status" value="1"/>
</dbReference>
<dbReference type="InterPro" id="IPR013083">
    <property type="entry name" value="Znf_RING/FYVE/PHD"/>
</dbReference>
<dbReference type="EnsemblPlants" id="Pp3c16_18950V3.6">
    <property type="protein sequence ID" value="PAC:32986764.CDS.1"/>
    <property type="gene ID" value="Pp3c16_18950"/>
</dbReference>
<dbReference type="Pfam" id="PF00855">
    <property type="entry name" value="PWWP"/>
    <property type="match status" value="1"/>
</dbReference>
<evidence type="ECO:0000256" key="3">
    <source>
        <dbReference type="ARBA" id="ARBA00022691"/>
    </source>
</evidence>
<keyword evidence="5 9" id="KW-0863">Zinc-finger</keyword>
<dbReference type="InterPro" id="IPR042010">
    <property type="entry name" value="ATX1/2_PHD"/>
</dbReference>
<dbReference type="InterPro" id="IPR011011">
    <property type="entry name" value="Znf_FYVE_PHD"/>
</dbReference>
<dbReference type="InterPro" id="IPR019787">
    <property type="entry name" value="Znf_PHD-finger"/>
</dbReference>
<dbReference type="InterPro" id="IPR050701">
    <property type="entry name" value="Histone_Mod_Regulator"/>
</dbReference>
<dbReference type="Gramene" id="Pp3c16_18950V3.6">
    <property type="protein sequence ID" value="PAC:32986764.CDS.1"/>
    <property type="gene ID" value="Pp3c16_18950"/>
</dbReference>
<dbReference type="SUPFAM" id="SSF82199">
    <property type="entry name" value="SET domain"/>
    <property type="match status" value="1"/>
</dbReference>
<evidence type="ECO:0000259" key="13">
    <source>
        <dbReference type="PROSITE" id="PS50812"/>
    </source>
</evidence>
<gene>
    <name evidence="17" type="primary">LOC112293690</name>
    <name evidence="16" type="ORF">PHYPA_021204</name>
</gene>
<dbReference type="CDD" id="cd10518">
    <property type="entry name" value="SET_SETD1-like"/>
    <property type="match status" value="1"/>
</dbReference>
<dbReference type="SMART" id="SM00317">
    <property type="entry name" value="SET"/>
    <property type="match status" value="1"/>
</dbReference>
<evidence type="ECO:0000256" key="5">
    <source>
        <dbReference type="ARBA" id="ARBA00022771"/>
    </source>
</evidence>
<dbReference type="RefSeq" id="XP_024399168.1">
    <property type="nucleotide sequence ID" value="XM_024543400.2"/>
</dbReference>
<evidence type="ECO:0000313" key="18">
    <source>
        <dbReference type="Proteomes" id="UP000006727"/>
    </source>
</evidence>
<dbReference type="PROSITE" id="PS50016">
    <property type="entry name" value="ZF_PHD_2"/>
    <property type="match status" value="1"/>
</dbReference>
<dbReference type="InterPro" id="IPR003616">
    <property type="entry name" value="Post-SET_dom"/>
</dbReference>
<dbReference type="SMART" id="SM00249">
    <property type="entry name" value="PHD"/>
    <property type="match status" value="2"/>
</dbReference>
<dbReference type="CDD" id="cd20142">
    <property type="entry name" value="PWWP_AtATX1-like"/>
    <property type="match status" value="1"/>
</dbReference>
<dbReference type="FunCoup" id="A0A2K1J994">
    <property type="interactions" value="1331"/>
</dbReference>
<dbReference type="PROSITE" id="PS50812">
    <property type="entry name" value="PWWP"/>
    <property type="match status" value="1"/>
</dbReference>
<dbReference type="CDD" id="cd15494">
    <property type="entry name" value="PHD_ATX1_2_like"/>
    <property type="match status" value="1"/>
</dbReference>
<dbReference type="PROSITE" id="PS50868">
    <property type="entry name" value="POST_SET"/>
    <property type="match status" value="1"/>
</dbReference>
<keyword evidence="7" id="KW-0156">Chromatin regulator</keyword>
<dbReference type="InterPro" id="IPR019786">
    <property type="entry name" value="Zinc_finger_PHD-type_CS"/>
</dbReference>
<dbReference type="GO" id="GO:0006325">
    <property type="term" value="P:chromatin organization"/>
    <property type="evidence" value="ECO:0007669"/>
    <property type="project" value="UniProtKB-KW"/>
</dbReference>
<dbReference type="OrthoDB" id="308383at2759"/>
<feature type="domain" description="PWWP" evidence="13">
    <location>
        <begin position="497"/>
        <end position="558"/>
    </location>
</feature>
<keyword evidence="3" id="KW-0949">S-adenosyl-L-methionine</keyword>
<dbReference type="InterPro" id="IPR001965">
    <property type="entry name" value="Znf_PHD"/>
</dbReference>
<feature type="compositionally biased region" description="Low complexity" evidence="10">
    <location>
        <begin position="326"/>
        <end position="339"/>
    </location>
</feature>
<dbReference type="CDD" id="cd15662">
    <property type="entry name" value="ePHD_ATX1_2_like"/>
    <property type="match status" value="1"/>
</dbReference>
<dbReference type="EnsemblPlants" id="Pp3c16_18950V3.8">
    <property type="protein sequence ID" value="PAC:32986766.CDS.1"/>
    <property type="gene ID" value="Pp3c16_18950"/>
</dbReference>
<dbReference type="Gramene" id="Pp3c16_18950V3.7">
    <property type="protein sequence ID" value="PAC:32986765.CDS.1"/>
    <property type="gene ID" value="Pp3c16_18950"/>
</dbReference>
<evidence type="ECO:0008006" key="19">
    <source>
        <dbReference type="Google" id="ProtNLM"/>
    </source>
</evidence>
<dbReference type="EMBL" id="ABEU02000016">
    <property type="protein sequence ID" value="PNR38093.1"/>
    <property type="molecule type" value="Genomic_DNA"/>
</dbReference>
<dbReference type="RefSeq" id="XP_024399165.1">
    <property type="nucleotide sequence ID" value="XM_024543397.2"/>
</dbReference>
<organism evidence="16">
    <name type="scientific">Physcomitrium patens</name>
    <name type="common">Spreading-leaved earth moss</name>
    <name type="synonym">Physcomitrella patens</name>
    <dbReference type="NCBI Taxonomy" id="3218"/>
    <lineage>
        <taxon>Eukaryota</taxon>
        <taxon>Viridiplantae</taxon>
        <taxon>Streptophyta</taxon>
        <taxon>Embryophyta</taxon>
        <taxon>Bryophyta</taxon>
        <taxon>Bryophytina</taxon>
        <taxon>Bryopsida</taxon>
        <taxon>Funariidae</taxon>
        <taxon>Funariales</taxon>
        <taxon>Funariaceae</taxon>
        <taxon>Physcomitrium</taxon>
    </lineage>
</organism>
<dbReference type="SUPFAM" id="SSF63748">
    <property type="entry name" value="Tudor/PWWP/MBT"/>
    <property type="match status" value="1"/>
</dbReference>
<evidence type="ECO:0000313" key="16">
    <source>
        <dbReference type="EMBL" id="PNR38093.1"/>
    </source>
</evidence>
<dbReference type="GO" id="GO:0008168">
    <property type="term" value="F:methyltransferase activity"/>
    <property type="evidence" value="ECO:0007669"/>
    <property type="project" value="UniProtKB-KW"/>
</dbReference>
<evidence type="ECO:0000256" key="4">
    <source>
        <dbReference type="ARBA" id="ARBA00022723"/>
    </source>
</evidence>
<dbReference type="Gramene" id="Pp3c16_18950V3.5">
    <property type="protein sequence ID" value="PAC:32986763.CDS.1"/>
    <property type="gene ID" value="Pp3c16_18950"/>
</dbReference>
<dbReference type="Gramene" id="Pp3c16_18950V3.8">
    <property type="protein sequence ID" value="PAC:32986766.CDS.1"/>
    <property type="gene ID" value="Pp3c16_18950"/>
</dbReference>
<reference evidence="16 18" key="2">
    <citation type="journal article" date="2018" name="Plant J.">
        <title>The Physcomitrella patens chromosome-scale assembly reveals moss genome structure and evolution.</title>
        <authorList>
            <person name="Lang D."/>
            <person name="Ullrich K.K."/>
            <person name="Murat F."/>
            <person name="Fuchs J."/>
            <person name="Jenkins J."/>
            <person name="Haas F.B."/>
            <person name="Piednoel M."/>
            <person name="Gundlach H."/>
            <person name="Van Bel M."/>
            <person name="Meyberg R."/>
            <person name="Vives C."/>
            <person name="Morata J."/>
            <person name="Symeonidi A."/>
            <person name="Hiss M."/>
            <person name="Muchero W."/>
            <person name="Kamisugi Y."/>
            <person name="Saleh O."/>
            <person name="Blanc G."/>
            <person name="Decker E.L."/>
            <person name="van Gessel N."/>
            <person name="Grimwood J."/>
            <person name="Hayes R.D."/>
            <person name="Graham S.W."/>
            <person name="Gunter L.E."/>
            <person name="McDaniel S.F."/>
            <person name="Hoernstein S.N.W."/>
            <person name="Larsson A."/>
            <person name="Li F.W."/>
            <person name="Perroud P.F."/>
            <person name="Phillips J."/>
            <person name="Ranjan P."/>
            <person name="Rokshar D.S."/>
            <person name="Rothfels C.J."/>
            <person name="Schneider L."/>
            <person name="Shu S."/>
            <person name="Stevenson D.W."/>
            <person name="Thummler F."/>
            <person name="Tillich M."/>
            <person name="Villarreal Aguilar J.C."/>
            <person name="Widiez T."/>
            <person name="Wong G.K."/>
            <person name="Wymore A."/>
            <person name="Zhang Y."/>
            <person name="Zimmer A.D."/>
            <person name="Quatrano R.S."/>
            <person name="Mayer K.F.X."/>
            <person name="Goodstein D."/>
            <person name="Casacuberta J.M."/>
            <person name="Vandepoele K."/>
            <person name="Reski R."/>
            <person name="Cuming A.C."/>
            <person name="Tuskan G.A."/>
            <person name="Maumus F."/>
            <person name="Salse J."/>
            <person name="Schmutz J."/>
            <person name="Rensing S.A."/>
        </authorList>
    </citation>
    <scope>NUCLEOTIDE SEQUENCE [LARGE SCALE GENOMIC DNA]</scope>
    <source>
        <strain evidence="17 18">cv. Gransden 2004</strain>
    </source>
</reference>
<dbReference type="InterPro" id="IPR034732">
    <property type="entry name" value="EPHD"/>
</dbReference>
<keyword evidence="6" id="KW-0862">Zinc</keyword>
<name>A0A2K1J994_PHYPA</name>
<dbReference type="Gene3D" id="3.30.40.10">
    <property type="entry name" value="Zinc/RING finger domain, C3HC4 (zinc finger)"/>
    <property type="match status" value="2"/>
</dbReference>
<evidence type="ECO:0000259" key="14">
    <source>
        <dbReference type="PROSITE" id="PS50868"/>
    </source>
</evidence>
<dbReference type="PROSITE" id="PS01359">
    <property type="entry name" value="ZF_PHD_1"/>
    <property type="match status" value="1"/>
</dbReference>
<evidence type="ECO:0000256" key="10">
    <source>
        <dbReference type="SAM" id="MobiDB-lite"/>
    </source>
</evidence>
<dbReference type="AlphaFoldDB" id="A0A2K1J994"/>
<dbReference type="RefSeq" id="XP_024399167.1">
    <property type="nucleotide sequence ID" value="XM_024543399.2"/>
</dbReference>
<dbReference type="GeneID" id="112293690"/>
<dbReference type="RefSeq" id="XP_024399166.1">
    <property type="nucleotide sequence ID" value="XM_024543398.2"/>
</dbReference>
<evidence type="ECO:0000256" key="9">
    <source>
        <dbReference type="PROSITE-ProRule" id="PRU00146"/>
    </source>
</evidence>
<dbReference type="PROSITE" id="PS50280">
    <property type="entry name" value="SET"/>
    <property type="match status" value="1"/>
</dbReference>
<keyword evidence="1" id="KW-0489">Methyltransferase</keyword>
<evidence type="ECO:0000256" key="8">
    <source>
        <dbReference type="ARBA" id="ARBA00023242"/>
    </source>
</evidence>
<reference evidence="17" key="3">
    <citation type="submission" date="2020-12" db="UniProtKB">
        <authorList>
            <consortium name="EnsemblPlants"/>
        </authorList>
    </citation>
    <scope>IDENTIFICATION</scope>
</reference>
<evidence type="ECO:0000256" key="7">
    <source>
        <dbReference type="ARBA" id="ARBA00022853"/>
    </source>
</evidence>
<dbReference type="EnsemblPlants" id="Pp3c16_18950V3.7">
    <property type="protein sequence ID" value="PAC:32986765.CDS.1"/>
    <property type="gene ID" value="Pp3c16_18950"/>
</dbReference>
<dbReference type="CDD" id="cd20404">
    <property type="entry name" value="Tudor_Agenet_AtEML-like"/>
    <property type="match status" value="1"/>
</dbReference>
<dbReference type="RefSeq" id="XP_024399169.1">
    <property type="nucleotide sequence ID" value="XM_024543401.2"/>
</dbReference>
<dbReference type="Pfam" id="PF13831">
    <property type="entry name" value="PHD_2"/>
    <property type="match status" value="1"/>
</dbReference>
<dbReference type="EnsemblPlants" id="Pp3c16_18950V3.1">
    <property type="protein sequence ID" value="PAC:32986761.CDS.1"/>
    <property type="gene ID" value="Pp3c16_18950"/>
</dbReference>